<keyword evidence="5" id="KW-1185">Reference proteome</keyword>
<sequence length="343" mass="36157">MKEPHMKAVIQTALGEPGRALALTDIAEHGELSPNDVLIDVALAPVHHGDLHLIRALSGIPAQPGHVRRGSEAVGTVRALGAEIAKKGELKAGSRVVGFPAVGAWAERVVVPAYCVIPIPDDLSDEVAAQLFINYVTARMIMRGLRKSVTQDALSKGAVLVTGASTVVGRLLLYFMLRDGIHPIGLARSEASAERVQSEISGVSVAATADADWRSRVASYADGRPIVGVADCVSGALVGDLVPLLADDCAIVTYGNLGGGPIGLDGFDVTDHQYVVRGVTFVRWFTEVPPDEQAADIAAAMKLARELPSLFTASNTFNLEAFQEAIAAVERPDRSGFVFLAPK</sequence>
<accession>A0ABX2BV61</accession>
<evidence type="ECO:0000313" key="5">
    <source>
        <dbReference type="Proteomes" id="UP000652198"/>
    </source>
</evidence>
<keyword evidence="1" id="KW-0521">NADP</keyword>
<evidence type="ECO:0000259" key="3">
    <source>
        <dbReference type="SMART" id="SM00829"/>
    </source>
</evidence>
<evidence type="ECO:0000256" key="1">
    <source>
        <dbReference type="ARBA" id="ARBA00022857"/>
    </source>
</evidence>
<dbReference type="InterPro" id="IPR020843">
    <property type="entry name" value="ER"/>
</dbReference>
<keyword evidence="2" id="KW-0560">Oxidoreductase</keyword>
<dbReference type="Gene3D" id="3.40.50.720">
    <property type="entry name" value="NAD(P)-binding Rossmann-like Domain"/>
    <property type="match status" value="1"/>
</dbReference>
<dbReference type="EMBL" id="WOEY01000087">
    <property type="protein sequence ID" value="NPT43931.1"/>
    <property type="molecule type" value="Genomic_DNA"/>
</dbReference>
<protein>
    <submittedName>
        <fullName evidence="4">Alcohol dehydrogenase catalytic domain-containing protein</fullName>
    </submittedName>
</protein>
<dbReference type="Gene3D" id="3.90.180.10">
    <property type="entry name" value="Medium-chain alcohol dehydrogenases, catalytic domain"/>
    <property type="match status" value="1"/>
</dbReference>
<dbReference type="PANTHER" id="PTHR48106:SF2">
    <property type="entry name" value="ZN2+-BINDING DEHYDROGENASE"/>
    <property type="match status" value="1"/>
</dbReference>
<dbReference type="PANTHER" id="PTHR48106">
    <property type="entry name" value="QUINONE OXIDOREDUCTASE PIG3-RELATED"/>
    <property type="match status" value="1"/>
</dbReference>
<comment type="caution">
    <text evidence="4">The sequence shown here is derived from an EMBL/GenBank/DDBJ whole genome shotgun (WGS) entry which is preliminary data.</text>
</comment>
<dbReference type="SUPFAM" id="SSF50129">
    <property type="entry name" value="GroES-like"/>
    <property type="match status" value="1"/>
</dbReference>
<dbReference type="SUPFAM" id="SSF51735">
    <property type="entry name" value="NAD(P)-binding Rossmann-fold domains"/>
    <property type="match status" value="1"/>
</dbReference>
<dbReference type="SMART" id="SM00829">
    <property type="entry name" value="PKS_ER"/>
    <property type="match status" value="1"/>
</dbReference>
<proteinExistence type="predicted"/>
<dbReference type="InterPro" id="IPR013154">
    <property type="entry name" value="ADH-like_N"/>
</dbReference>
<dbReference type="Proteomes" id="UP000652198">
    <property type="component" value="Unassembled WGS sequence"/>
</dbReference>
<evidence type="ECO:0000256" key="2">
    <source>
        <dbReference type="ARBA" id="ARBA00023002"/>
    </source>
</evidence>
<dbReference type="InterPro" id="IPR036291">
    <property type="entry name" value="NAD(P)-bd_dom_sf"/>
</dbReference>
<evidence type="ECO:0000313" key="4">
    <source>
        <dbReference type="EMBL" id="NPT43931.1"/>
    </source>
</evidence>
<dbReference type="InterPro" id="IPR011032">
    <property type="entry name" value="GroES-like_sf"/>
</dbReference>
<reference evidence="4 5" key="1">
    <citation type="submission" date="2019-11" db="EMBL/GenBank/DDBJ databases">
        <title>Metabolism of dissolved organic matter in forest soils.</title>
        <authorList>
            <person name="Cyle K.T."/>
            <person name="Wilhelm R.C."/>
            <person name="Martinez C.E."/>
        </authorList>
    </citation>
    <scope>NUCLEOTIDE SEQUENCE [LARGE SCALE GENOMIC DNA]</scope>
    <source>
        <strain evidence="4 5">1N</strain>
    </source>
</reference>
<name>A0ABX2BV61_9BURK</name>
<gene>
    <name evidence="4" type="ORF">GNZ12_22005</name>
</gene>
<dbReference type="Pfam" id="PF08240">
    <property type="entry name" value="ADH_N"/>
    <property type="match status" value="1"/>
</dbReference>
<feature type="domain" description="Enoyl reductase (ER)" evidence="3">
    <location>
        <begin position="18"/>
        <end position="340"/>
    </location>
</feature>
<organism evidence="4 5">
    <name type="scientific">Paraburkholderia solitsugae</name>
    <dbReference type="NCBI Taxonomy" id="2675748"/>
    <lineage>
        <taxon>Bacteria</taxon>
        <taxon>Pseudomonadati</taxon>
        <taxon>Pseudomonadota</taxon>
        <taxon>Betaproteobacteria</taxon>
        <taxon>Burkholderiales</taxon>
        <taxon>Burkholderiaceae</taxon>
        <taxon>Paraburkholderia</taxon>
    </lineage>
</organism>